<reference evidence="2 3" key="1">
    <citation type="submission" date="2016-09" db="EMBL/GenBank/DDBJ databases">
        <title>Streptomyces rubrolavendulae MJM4426 Genome sequencing and assembly.</title>
        <authorList>
            <person name="Kim J.-G."/>
        </authorList>
    </citation>
    <scope>NUCLEOTIDE SEQUENCE [LARGE SCALE GENOMIC DNA]</scope>
    <source>
        <strain evidence="2 3">MJM4426</strain>
    </source>
</reference>
<evidence type="ECO:0000313" key="2">
    <source>
        <dbReference type="EMBL" id="AOT59999.1"/>
    </source>
</evidence>
<organism evidence="2 3">
    <name type="scientific">Streptomyces rubrolavendulae</name>
    <dbReference type="NCBI Taxonomy" id="285473"/>
    <lineage>
        <taxon>Bacteria</taxon>
        <taxon>Bacillati</taxon>
        <taxon>Actinomycetota</taxon>
        <taxon>Actinomycetes</taxon>
        <taxon>Kitasatosporales</taxon>
        <taxon>Streptomycetaceae</taxon>
        <taxon>Streptomyces</taxon>
    </lineage>
</organism>
<accession>A0A1D8G3H2</accession>
<protein>
    <submittedName>
        <fullName evidence="2">Uncharacterized protein</fullName>
    </submittedName>
</protein>
<feature type="region of interest" description="Disordered" evidence="1">
    <location>
        <begin position="107"/>
        <end position="153"/>
    </location>
</feature>
<dbReference type="AlphaFoldDB" id="A0A1D8G3H2"/>
<dbReference type="EMBL" id="CP017316">
    <property type="protein sequence ID" value="AOT59999.1"/>
    <property type="molecule type" value="Genomic_DNA"/>
</dbReference>
<gene>
    <name evidence="2" type="ORF">A4G23_02861</name>
</gene>
<proteinExistence type="predicted"/>
<keyword evidence="3" id="KW-1185">Reference proteome</keyword>
<dbReference type="KEGG" id="srn:A4G23_02861"/>
<name>A0A1D8G3H2_9ACTN</name>
<dbReference type="InterPro" id="IPR045647">
    <property type="entry name" value="DUF6401"/>
</dbReference>
<dbReference type="Proteomes" id="UP000095349">
    <property type="component" value="Chromosome"/>
</dbReference>
<dbReference type="PATRIC" id="fig|285473.5.peg.2990"/>
<evidence type="ECO:0000313" key="3">
    <source>
        <dbReference type="Proteomes" id="UP000095349"/>
    </source>
</evidence>
<evidence type="ECO:0000256" key="1">
    <source>
        <dbReference type="SAM" id="MobiDB-lite"/>
    </source>
</evidence>
<sequence>MHSPSPLATVVTAFAPRLAEFAFEPGFVAAVDQHVAAVRERVGATGPGLEPGPPDGETLSDYALGFLDALAETGWDEPPGHDFAVCRLTAVCWLIRRYDLLDTGEEHRHGVQDRGQGLDRDRHPDQARDQDRGRNQDRSRDRDQDRDLDLDAD</sequence>
<dbReference type="Pfam" id="PF19939">
    <property type="entry name" value="DUF6401"/>
    <property type="match status" value="1"/>
</dbReference>